<organism evidence="1 2">
    <name type="scientific">Gossypium davidsonii</name>
    <name type="common">Davidson's cotton</name>
    <name type="synonym">Gossypium klotzschianum subsp. davidsonii</name>
    <dbReference type="NCBI Taxonomy" id="34287"/>
    <lineage>
        <taxon>Eukaryota</taxon>
        <taxon>Viridiplantae</taxon>
        <taxon>Streptophyta</taxon>
        <taxon>Embryophyta</taxon>
        <taxon>Tracheophyta</taxon>
        <taxon>Spermatophyta</taxon>
        <taxon>Magnoliopsida</taxon>
        <taxon>eudicotyledons</taxon>
        <taxon>Gunneridae</taxon>
        <taxon>Pentapetalae</taxon>
        <taxon>rosids</taxon>
        <taxon>malvids</taxon>
        <taxon>Malvales</taxon>
        <taxon>Malvaceae</taxon>
        <taxon>Malvoideae</taxon>
        <taxon>Gossypium</taxon>
    </lineage>
</organism>
<protein>
    <submittedName>
        <fullName evidence="1">Uncharacterized protein</fullName>
    </submittedName>
</protein>
<reference evidence="1 2" key="1">
    <citation type="journal article" date="2019" name="Genome Biol. Evol.">
        <title>Insights into the evolution of the New World diploid cottons (Gossypium, subgenus Houzingenia) based on genome sequencing.</title>
        <authorList>
            <person name="Grover C.E."/>
            <person name="Arick M.A. 2nd"/>
            <person name="Thrash A."/>
            <person name="Conover J.L."/>
            <person name="Sanders W.S."/>
            <person name="Peterson D.G."/>
            <person name="Frelichowski J.E."/>
            <person name="Scheffler J.A."/>
            <person name="Scheffler B.E."/>
            <person name="Wendel J.F."/>
        </authorList>
    </citation>
    <scope>NUCLEOTIDE SEQUENCE [LARGE SCALE GENOMIC DNA]</scope>
    <source>
        <strain evidence="1">27</strain>
        <tissue evidence="1">Leaf</tissue>
    </source>
</reference>
<name>A0A7J8QW97_GOSDV</name>
<dbReference type="EMBL" id="JABFAC010000001">
    <property type="protein sequence ID" value="MBA0605386.1"/>
    <property type="molecule type" value="Genomic_DNA"/>
</dbReference>
<proteinExistence type="predicted"/>
<dbReference type="Proteomes" id="UP000593561">
    <property type="component" value="Unassembled WGS sequence"/>
</dbReference>
<keyword evidence="2" id="KW-1185">Reference proteome</keyword>
<evidence type="ECO:0000313" key="2">
    <source>
        <dbReference type="Proteomes" id="UP000593561"/>
    </source>
</evidence>
<accession>A0A7J8QW97</accession>
<comment type="caution">
    <text evidence="1">The sequence shown here is derived from an EMBL/GenBank/DDBJ whole genome shotgun (WGS) entry which is preliminary data.</text>
</comment>
<dbReference type="AlphaFoldDB" id="A0A7J8QW97"/>
<evidence type="ECO:0000313" key="1">
    <source>
        <dbReference type="EMBL" id="MBA0605386.1"/>
    </source>
</evidence>
<gene>
    <name evidence="1" type="ORF">Godav_017972</name>
</gene>
<sequence length="264" mass="29174">MKKQRVKQLKKGNCKLIFKKMNGGPLGMNKKAFKRLDRMKENGSGEKLNGATMDENKLGIDKNGSALKEMGLTSAAHIVEFSKRPLEITSRPQVQFEQNHLGAFDSGDSLRRKEQLVTPTHMGEDDVNFIFPGALQFNTTLQFNPTFEGLVELVVELSAGVLDPGRNSTIYFKENSNPKPSGSLAGERFRGTGNRKVAPKGVPLLEMINSMAKLINTQIQSEMGKREKVADEFKLDIVGLDEMRVGRGKADSIVAKFGSNFLIV</sequence>